<feature type="non-terminal residue" evidence="1">
    <location>
        <position position="252"/>
    </location>
</feature>
<organism evidence="1 2">
    <name type="scientific">Shewanella surugensis</name>
    <dbReference type="NCBI Taxonomy" id="212020"/>
    <lineage>
        <taxon>Bacteria</taxon>
        <taxon>Pseudomonadati</taxon>
        <taxon>Pseudomonadota</taxon>
        <taxon>Gammaproteobacteria</taxon>
        <taxon>Alteromonadales</taxon>
        <taxon>Shewanellaceae</taxon>
        <taxon>Shewanella</taxon>
    </lineage>
</organism>
<dbReference type="Proteomes" id="UP001203423">
    <property type="component" value="Unassembled WGS sequence"/>
</dbReference>
<sequence>MESIVRRIYYSFIVLLVLIMSVDVSSAELNNFSWSQTSLVAGDTSSEFIFEYDIVISSPDRIFYAASNGIDTNLLGQPLNDANVSVTINGTPAEINFDTSYNNGNGLYIRLTDPTSAVSGDSIKVVLKSVKNNSIPASYPWTFIRTAVSNGQALDEVTDPRQIELWGYELENASWSNTSSEAGATNVSYQFSYDLVNSSPKFILHTHLRGFWVDGVYDTPVDFSSGGEIVDDSKVKVTVNGTPVEVDFNASW</sequence>
<proteinExistence type="predicted"/>
<evidence type="ECO:0000313" key="1">
    <source>
        <dbReference type="EMBL" id="MCL1128053.1"/>
    </source>
</evidence>
<gene>
    <name evidence="1" type="ORF">L2764_27355</name>
</gene>
<keyword evidence="2" id="KW-1185">Reference proteome</keyword>
<evidence type="ECO:0000313" key="2">
    <source>
        <dbReference type="Proteomes" id="UP001203423"/>
    </source>
</evidence>
<dbReference type="EMBL" id="JAKIKS010000330">
    <property type="protein sequence ID" value="MCL1128053.1"/>
    <property type="molecule type" value="Genomic_DNA"/>
</dbReference>
<protein>
    <submittedName>
        <fullName evidence="1">Uncharacterized protein</fullName>
    </submittedName>
</protein>
<accession>A0ABT0LK00</accession>
<reference evidence="1 2" key="1">
    <citation type="submission" date="2022-01" db="EMBL/GenBank/DDBJ databases">
        <title>Whole genome-based taxonomy of the Shewanellaceae.</title>
        <authorList>
            <person name="Martin-Rodriguez A.J."/>
        </authorList>
    </citation>
    <scope>NUCLEOTIDE SEQUENCE [LARGE SCALE GENOMIC DNA]</scope>
    <source>
        <strain evidence="1 2">DSM 17177</strain>
    </source>
</reference>
<comment type="caution">
    <text evidence="1">The sequence shown here is derived from an EMBL/GenBank/DDBJ whole genome shotgun (WGS) entry which is preliminary data.</text>
</comment>
<name>A0ABT0LK00_9GAMM</name>
<dbReference type="RefSeq" id="WP_248943475.1">
    <property type="nucleotide sequence ID" value="NZ_JAKIKS010000330.1"/>
</dbReference>